<keyword evidence="4" id="KW-0378">Hydrolase</keyword>
<dbReference type="SUPFAM" id="SSF54001">
    <property type="entry name" value="Cysteine proteinases"/>
    <property type="match status" value="1"/>
</dbReference>
<keyword evidence="2" id="KW-1133">Transmembrane helix</keyword>
<dbReference type="RefSeq" id="WP_087104173.1">
    <property type="nucleotide sequence ID" value="NZ_FWFG01000066.1"/>
</dbReference>
<keyword evidence="4" id="KW-0645">Protease</keyword>
<dbReference type="AlphaFoldDB" id="A0A1X6X2V2"/>
<feature type="transmembrane region" description="Helical" evidence="2">
    <location>
        <begin position="668"/>
        <end position="689"/>
    </location>
</feature>
<dbReference type="PANTHER" id="PTHR42736:SF1">
    <property type="entry name" value="PROTEIN-GLUTAMINE GAMMA-GLUTAMYLTRANSFERASE"/>
    <property type="match status" value="1"/>
</dbReference>
<dbReference type="GO" id="GO:0006508">
    <property type="term" value="P:proteolysis"/>
    <property type="evidence" value="ECO:0007669"/>
    <property type="project" value="UniProtKB-KW"/>
</dbReference>
<feature type="region of interest" description="Disordered" evidence="1">
    <location>
        <begin position="1"/>
        <end position="28"/>
    </location>
</feature>
<feature type="transmembrane region" description="Helical" evidence="2">
    <location>
        <begin position="94"/>
        <end position="113"/>
    </location>
</feature>
<dbReference type="InterPro" id="IPR002931">
    <property type="entry name" value="Transglutaminase-like"/>
</dbReference>
<dbReference type="EMBL" id="FWFG01000066">
    <property type="protein sequence ID" value="SLM92115.1"/>
    <property type="molecule type" value="Genomic_DNA"/>
</dbReference>
<dbReference type="Gene3D" id="3.10.620.30">
    <property type="match status" value="1"/>
</dbReference>
<keyword evidence="2" id="KW-0472">Membrane</keyword>
<protein>
    <submittedName>
        <fullName evidence="4">Transglutaminase-like enzymes, putative cysteine proteases</fullName>
    </submittedName>
</protein>
<evidence type="ECO:0000313" key="4">
    <source>
        <dbReference type="EMBL" id="SLM92115.1"/>
    </source>
</evidence>
<dbReference type="InterPro" id="IPR052901">
    <property type="entry name" value="Bact_TGase-like"/>
</dbReference>
<dbReference type="SMART" id="SM00460">
    <property type="entry name" value="TGc"/>
    <property type="match status" value="1"/>
</dbReference>
<proteinExistence type="predicted"/>
<gene>
    <name evidence="4" type="ORF">FM110_07580</name>
</gene>
<evidence type="ECO:0000259" key="3">
    <source>
        <dbReference type="SMART" id="SM00460"/>
    </source>
</evidence>
<feature type="transmembrane region" description="Helical" evidence="2">
    <location>
        <begin position="42"/>
        <end position="62"/>
    </location>
</feature>
<dbReference type="PANTHER" id="PTHR42736">
    <property type="entry name" value="PROTEIN-GLUTAMINE GAMMA-GLUTAMYLTRANSFERASE"/>
    <property type="match status" value="1"/>
</dbReference>
<sequence>MVHLPSPASGPGAHATDPGHPARGRSASPRTFFRSRSRWGRGADAVALSVLIIIALIGFRTVYGGAQYLVTGIVAMLLGLLIALAGARWSWGPLRIALAVVLVHLALGTPFAAPSRALWGVVPTLGSLLELLVGPVRAWKTTLTMAPPVGSAQGVLMVAWISVLLTSVLAYSIALRTRRAALAWMLPFLLLGVTVVFGTTEATAPVLRGIAFAVVSIAWLSWRFESSRLSSVRSTIISDSSAPGSWKNPVLRRRVIGGALVLALAAGTAVALREHLDPPEGTARYALRDRIVPPFDPFDYTSPLAQFRGYRMNDRETTLFTVSGARPGELMPLATLDDYDTEVFRVAGSADKDSASGAFLRTAAGVDLAGDISGTRTATVTVADYDRVWMPSLGERTTRVDPQGTASVSIAENLFYNQASGTLADRSGLATGESYGLTYVPYAEPSRAERDRLRFDDETAADLPALPALDPKVRALAQEWMGGARTDFGRMVNLTTRIKSHAYFTHGLEGETVSPPGHDEFRLVSMLEDEPGFDSDGPAASPVGLIGDQEQLAALMAVLARSAGIPARVVVGFEVPEGSGDIAVTGDNATAWVEVKFRDRGWVRFDPTPDEDLDPTQPEEKPIDQPKPQVAQPPPPPVEPPRLPPEMVGETGDRPEPEPEPEPAWKTISLLVGAPVLGLALLLALIVLVKAMRRRRRRLRGPAHRRIGGGWVEILDRATDLGVPPPSRATRREAARHLSSAFPQAELEEIARRADRGVFGPEDMAQSAITEYWGQIRRARTAMGRERSVLRRLVAAVSLRSLRPRRYTRRARARARAKRTRRGSADT</sequence>
<organism evidence="4 5">
    <name type="scientific">Brachybacterium nesterenkovii</name>
    <dbReference type="NCBI Taxonomy" id="47847"/>
    <lineage>
        <taxon>Bacteria</taxon>
        <taxon>Bacillati</taxon>
        <taxon>Actinomycetota</taxon>
        <taxon>Actinomycetes</taxon>
        <taxon>Micrococcales</taxon>
        <taxon>Dermabacteraceae</taxon>
        <taxon>Brachybacterium</taxon>
    </lineage>
</organism>
<dbReference type="GO" id="GO:0008233">
    <property type="term" value="F:peptidase activity"/>
    <property type="evidence" value="ECO:0007669"/>
    <property type="project" value="UniProtKB-KW"/>
</dbReference>
<feature type="compositionally biased region" description="Pro residues" evidence="1">
    <location>
        <begin position="631"/>
        <end position="644"/>
    </location>
</feature>
<keyword evidence="2" id="KW-0812">Transmembrane</keyword>
<name>A0A1X6X2V2_9MICO</name>
<evidence type="ECO:0000256" key="1">
    <source>
        <dbReference type="SAM" id="MobiDB-lite"/>
    </source>
</evidence>
<feature type="domain" description="Transglutaminase-like" evidence="3">
    <location>
        <begin position="540"/>
        <end position="609"/>
    </location>
</feature>
<reference evidence="4 5" key="1">
    <citation type="submission" date="2017-02" db="EMBL/GenBank/DDBJ databases">
        <authorList>
            <person name="Peterson S.W."/>
        </authorList>
    </citation>
    <scope>NUCLEOTIDE SEQUENCE [LARGE SCALE GENOMIC DNA]</scope>
    <source>
        <strain evidence="4 5">CIP104813</strain>
    </source>
</reference>
<dbReference type="OrthoDB" id="3651060at2"/>
<keyword evidence="5" id="KW-1185">Reference proteome</keyword>
<dbReference type="Proteomes" id="UP000195981">
    <property type="component" value="Unassembled WGS sequence"/>
</dbReference>
<dbReference type="InterPro" id="IPR038765">
    <property type="entry name" value="Papain-like_cys_pep_sf"/>
</dbReference>
<evidence type="ECO:0000256" key="2">
    <source>
        <dbReference type="SAM" id="Phobius"/>
    </source>
</evidence>
<evidence type="ECO:0000313" key="5">
    <source>
        <dbReference type="Proteomes" id="UP000195981"/>
    </source>
</evidence>
<feature type="transmembrane region" description="Helical" evidence="2">
    <location>
        <begin position="181"/>
        <end position="200"/>
    </location>
</feature>
<feature type="transmembrane region" description="Helical" evidence="2">
    <location>
        <begin position="68"/>
        <end position="87"/>
    </location>
</feature>
<feature type="transmembrane region" description="Helical" evidence="2">
    <location>
        <begin position="154"/>
        <end position="174"/>
    </location>
</feature>
<accession>A0A1X6X2V2</accession>
<dbReference type="Pfam" id="PF01841">
    <property type="entry name" value="Transglut_core"/>
    <property type="match status" value="1"/>
</dbReference>
<feature type="region of interest" description="Disordered" evidence="1">
    <location>
        <begin position="808"/>
        <end position="827"/>
    </location>
</feature>
<feature type="region of interest" description="Disordered" evidence="1">
    <location>
        <begin position="604"/>
        <end position="662"/>
    </location>
</feature>